<dbReference type="Gene3D" id="2.10.70.10">
    <property type="entry name" value="Complement Module, domain 1"/>
    <property type="match status" value="1"/>
</dbReference>
<dbReference type="GeneID" id="129342665"/>
<evidence type="ECO:0000256" key="1">
    <source>
        <dbReference type="ARBA" id="ARBA00004613"/>
    </source>
</evidence>
<dbReference type="Gene3D" id="2.20.25.590">
    <property type="match status" value="1"/>
</dbReference>
<dbReference type="Proteomes" id="UP001190640">
    <property type="component" value="Chromosome 14"/>
</dbReference>
<comment type="subcellular location">
    <subcellularLocation>
        <location evidence="1">Secreted</location>
    </subcellularLocation>
</comment>
<dbReference type="Pfam" id="PF05825">
    <property type="entry name" value="PSP94"/>
    <property type="match status" value="1"/>
</dbReference>
<evidence type="ECO:0000256" key="3">
    <source>
        <dbReference type="ARBA" id="ARBA00022525"/>
    </source>
</evidence>
<dbReference type="KEGG" id="emc:129342665"/>
<keyword evidence="6" id="KW-1185">Reference proteome</keyword>
<reference evidence="7" key="1">
    <citation type="submission" date="2025-08" db="UniProtKB">
        <authorList>
            <consortium name="RefSeq"/>
        </authorList>
    </citation>
    <scope>IDENTIFICATION</scope>
    <source>
        <tissue evidence="7">Blood</tissue>
    </source>
</reference>
<organism evidence="6 7">
    <name type="scientific">Eublepharis macularius</name>
    <name type="common">Leopard gecko</name>
    <name type="synonym">Cyrtodactylus macularius</name>
    <dbReference type="NCBI Taxonomy" id="481883"/>
    <lineage>
        <taxon>Eukaryota</taxon>
        <taxon>Metazoa</taxon>
        <taxon>Chordata</taxon>
        <taxon>Craniata</taxon>
        <taxon>Vertebrata</taxon>
        <taxon>Euteleostomi</taxon>
        <taxon>Lepidosauria</taxon>
        <taxon>Squamata</taxon>
        <taxon>Bifurcata</taxon>
        <taxon>Gekkota</taxon>
        <taxon>Eublepharidae</taxon>
        <taxon>Eublepharinae</taxon>
        <taxon>Eublepharis</taxon>
    </lineage>
</organism>
<evidence type="ECO:0000256" key="4">
    <source>
        <dbReference type="ARBA" id="ARBA00023157"/>
    </source>
</evidence>
<accession>A0AA97KCP4</accession>
<protein>
    <submittedName>
        <fullName evidence="7">Small serum protein 5-like</fullName>
    </submittedName>
</protein>
<proteinExistence type="inferred from homology"/>
<sequence length="113" mass="12220">MKVLPILTVLCITLALCHGACLVAPPQLTIKDGKIVDPDGCVDPFDGSKHPFQSEWNTENCHICYCDSKGEVQCCSRYGSIAVAEGCKAVVDPETCTYKFYKADDPSTPCPGF</sequence>
<evidence type="ECO:0000313" key="7">
    <source>
        <dbReference type="RefSeq" id="XP_054854518.1"/>
    </source>
</evidence>
<gene>
    <name evidence="7" type="primary">LOC129342665</name>
</gene>
<dbReference type="RefSeq" id="XP_054854518.1">
    <property type="nucleotide sequence ID" value="XM_054998543.1"/>
</dbReference>
<dbReference type="GO" id="GO:0005576">
    <property type="term" value="C:extracellular region"/>
    <property type="evidence" value="ECO:0007669"/>
    <property type="project" value="UniProtKB-SubCell"/>
</dbReference>
<dbReference type="InterPro" id="IPR008735">
    <property type="entry name" value="PSP94"/>
</dbReference>
<feature type="signal peptide" evidence="5">
    <location>
        <begin position="1"/>
        <end position="19"/>
    </location>
</feature>
<dbReference type="AlphaFoldDB" id="A0AA97KCP4"/>
<dbReference type="PANTHER" id="PTHR10500:SF7">
    <property type="entry name" value="BETA-MICROSEMINOPROTEIN"/>
    <property type="match status" value="1"/>
</dbReference>
<name>A0AA97KCP4_EUBMA</name>
<keyword evidence="5" id="KW-0732">Signal</keyword>
<dbReference type="PANTHER" id="PTHR10500">
    <property type="entry name" value="BETA-MICROSEMINOPROTEIN"/>
    <property type="match status" value="1"/>
</dbReference>
<evidence type="ECO:0000256" key="2">
    <source>
        <dbReference type="ARBA" id="ARBA00010352"/>
    </source>
</evidence>
<evidence type="ECO:0000313" key="6">
    <source>
        <dbReference type="Proteomes" id="UP001190640"/>
    </source>
</evidence>
<keyword evidence="4" id="KW-1015">Disulfide bond</keyword>
<evidence type="ECO:0000256" key="5">
    <source>
        <dbReference type="SAM" id="SignalP"/>
    </source>
</evidence>
<keyword evidence="3" id="KW-0964">Secreted</keyword>
<feature type="chain" id="PRO_5041638727" evidence="5">
    <location>
        <begin position="20"/>
        <end position="113"/>
    </location>
</feature>
<comment type="similarity">
    <text evidence="2">Belongs to the beta-microseminoprotein family.</text>
</comment>